<feature type="domain" description="Serpin" evidence="6">
    <location>
        <begin position="63"/>
        <end position="420"/>
    </location>
</feature>
<evidence type="ECO:0000313" key="7">
    <source>
        <dbReference type="Ensembl" id="ENSSFAP00005046714.1"/>
    </source>
</evidence>
<dbReference type="InterPro" id="IPR042178">
    <property type="entry name" value="Serpin_sf_1"/>
</dbReference>
<dbReference type="InterPro" id="IPR023795">
    <property type="entry name" value="Serpin_CS"/>
</dbReference>
<dbReference type="GO" id="GO:0004867">
    <property type="term" value="F:serine-type endopeptidase inhibitor activity"/>
    <property type="evidence" value="ECO:0007669"/>
    <property type="project" value="InterPro"/>
</dbReference>
<evidence type="ECO:0000256" key="2">
    <source>
        <dbReference type="ARBA" id="ARBA00022729"/>
    </source>
</evidence>
<accession>A0A672J064</accession>
<dbReference type="FunFam" id="3.30.497.10:FF:000001">
    <property type="entry name" value="Serine protease inhibitor"/>
    <property type="match status" value="1"/>
</dbReference>
<proteinExistence type="inferred from homology"/>
<dbReference type="Pfam" id="PF00079">
    <property type="entry name" value="Serpin"/>
    <property type="match status" value="1"/>
</dbReference>
<sequence length="423" mass="47141">MFKCRSAREINSTFPEQAPKMHSTFASCVIAAVFVAVALADHHCHEEADACHKLSEPNAEFALTLYKKLDAHTAAGKNIFYSPISISAALSMVSSGARGDTRSQLMSTLGYAALNQTQVDDGYEHFFHVLEHHQTNQQLDVGNIVAVGTGFQPSQQFVADIKRHYVGELLNVDFANPEEAAAQMNKLIASKTHDKIKDMVKDLDPGTVMMLLNYVYFRGQWQHPFEANLTSKEDFHVDESTTVQVDMMKRTGRYDIYGDNQNHTTVVRLPYKGNSSMIIVLPDEGKMKEVEDGFTMERFQHWTQSFFKNNVDLSLPKFSISAEASLKQILQELGVTDAFSVAADFSGLSEDIKLKVSKVSHQAVLSVDETGTEAAGTTTIEFERMSLLESFKLKLNRPFLVFIVDSSTETILFMGKINNPTAL</sequence>
<dbReference type="InterPro" id="IPR042185">
    <property type="entry name" value="Serpin_sf_2"/>
</dbReference>
<keyword evidence="8" id="KW-1185">Reference proteome</keyword>
<evidence type="ECO:0000259" key="6">
    <source>
        <dbReference type="SMART" id="SM00093"/>
    </source>
</evidence>
<dbReference type="Proteomes" id="UP000472267">
    <property type="component" value="Chromosome 15"/>
</dbReference>
<dbReference type="AlphaFoldDB" id="A0A672J064"/>
<reference evidence="7" key="1">
    <citation type="submission" date="2019-06" db="EMBL/GenBank/DDBJ databases">
        <authorList>
            <consortium name="Wellcome Sanger Institute Data Sharing"/>
        </authorList>
    </citation>
    <scope>NUCLEOTIDE SEQUENCE [LARGE SCALE GENOMIC DNA]</scope>
</reference>
<dbReference type="InterPro" id="IPR000215">
    <property type="entry name" value="Serpin_fam"/>
</dbReference>
<dbReference type="FunFam" id="2.30.39.10:FF:000003">
    <property type="entry name" value="alpha-1-antitrypsin isoform X1"/>
    <property type="match status" value="1"/>
</dbReference>
<dbReference type="PANTHER" id="PTHR11461:SF363">
    <property type="entry name" value="SERINE (OR CYSTEINE) PROTEINASE INHIBITOR, CLADE A (ALPHA-1 ANTIPROTEINASE, ANTITRYPSIN), MEMBER 1, LIKE PRECURSOR-RELATED"/>
    <property type="match status" value="1"/>
</dbReference>
<comment type="similarity">
    <text evidence="1 4">Belongs to the serpin family.</text>
</comment>
<dbReference type="SMART" id="SM00093">
    <property type="entry name" value="SERPIN"/>
    <property type="match status" value="1"/>
</dbReference>
<dbReference type="Gene3D" id="2.30.39.10">
    <property type="entry name" value="Alpha-1-antitrypsin, domain 1"/>
    <property type="match status" value="1"/>
</dbReference>
<keyword evidence="3" id="KW-0325">Glycoprotein</keyword>
<dbReference type="Gene3D" id="3.30.497.10">
    <property type="entry name" value="Antithrombin, subunit I, domain 2"/>
    <property type="match status" value="1"/>
</dbReference>
<protein>
    <submittedName>
        <fullName evidence="7">Alpha-1-antitrypsin homolog</fullName>
    </submittedName>
</protein>
<dbReference type="PROSITE" id="PS00284">
    <property type="entry name" value="SERPIN"/>
    <property type="match status" value="1"/>
</dbReference>
<dbReference type="InParanoid" id="A0A672J064"/>
<reference evidence="7" key="3">
    <citation type="submission" date="2025-09" db="UniProtKB">
        <authorList>
            <consortium name="Ensembl"/>
        </authorList>
    </citation>
    <scope>IDENTIFICATION</scope>
</reference>
<evidence type="ECO:0000256" key="5">
    <source>
        <dbReference type="SAM" id="SignalP"/>
    </source>
</evidence>
<dbReference type="Gene3D" id="2.10.310.10">
    <property type="entry name" value="Serpins superfamily"/>
    <property type="match status" value="1"/>
</dbReference>
<dbReference type="PANTHER" id="PTHR11461">
    <property type="entry name" value="SERINE PROTEASE INHIBITOR, SERPIN"/>
    <property type="match status" value="1"/>
</dbReference>
<gene>
    <name evidence="7" type="primary">LOC115401546</name>
</gene>
<dbReference type="Ensembl" id="ENSSFAT00005048300.1">
    <property type="protein sequence ID" value="ENSSFAP00005046714.1"/>
    <property type="gene ID" value="ENSSFAG00005022745.1"/>
</dbReference>
<dbReference type="InterPro" id="IPR036186">
    <property type="entry name" value="Serpin_sf"/>
</dbReference>
<dbReference type="OMA" id="SQADHEN"/>
<name>A0A672J064_SALFA</name>
<dbReference type="FunFam" id="2.10.310.10:FF:000001">
    <property type="entry name" value="Serpin family A member 1"/>
    <property type="match status" value="1"/>
</dbReference>
<organism evidence="7 8">
    <name type="scientific">Salarias fasciatus</name>
    <name type="common">Jewelled blenny</name>
    <name type="synonym">Blennius fasciatus</name>
    <dbReference type="NCBI Taxonomy" id="181472"/>
    <lineage>
        <taxon>Eukaryota</taxon>
        <taxon>Metazoa</taxon>
        <taxon>Chordata</taxon>
        <taxon>Craniata</taxon>
        <taxon>Vertebrata</taxon>
        <taxon>Euteleostomi</taxon>
        <taxon>Actinopterygii</taxon>
        <taxon>Neopterygii</taxon>
        <taxon>Teleostei</taxon>
        <taxon>Neoteleostei</taxon>
        <taxon>Acanthomorphata</taxon>
        <taxon>Ovalentaria</taxon>
        <taxon>Blenniimorphae</taxon>
        <taxon>Blenniiformes</taxon>
        <taxon>Blennioidei</taxon>
        <taxon>Blenniidae</taxon>
        <taxon>Salariinae</taxon>
        <taxon>Salarias</taxon>
    </lineage>
</organism>
<feature type="signal peptide" evidence="5">
    <location>
        <begin position="1"/>
        <end position="40"/>
    </location>
</feature>
<evidence type="ECO:0000256" key="4">
    <source>
        <dbReference type="RuleBase" id="RU000411"/>
    </source>
</evidence>
<evidence type="ECO:0000256" key="1">
    <source>
        <dbReference type="ARBA" id="ARBA00009500"/>
    </source>
</evidence>
<keyword evidence="2 5" id="KW-0732">Signal</keyword>
<feature type="chain" id="PRO_5025506543" evidence="5">
    <location>
        <begin position="41"/>
        <end position="423"/>
    </location>
</feature>
<dbReference type="SUPFAM" id="SSF56574">
    <property type="entry name" value="Serpins"/>
    <property type="match status" value="1"/>
</dbReference>
<dbReference type="PRINTS" id="PR00780">
    <property type="entry name" value="LEUSERPINII"/>
</dbReference>
<dbReference type="InterPro" id="IPR023796">
    <property type="entry name" value="Serpin_dom"/>
</dbReference>
<dbReference type="GO" id="GO:0005615">
    <property type="term" value="C:extracellular space"/>
    <property type="evidence" value="ECO:0007669"/>
    <property type="project" value="InterPro"/>
</dbReference>
<evidence type="ECO:0000256" key="3">
    <source>
        <dbReference type="ARBA" id="ARBA00023180"/>
    </source>
</evidence>
<evidence type="ECO:0000313" key="8">
    <source>
        <dbReference type="Proteomes" id="UP000472267"/>
    </source>
</evidence>
<reference evidence="7" key="2">
    <citation type="submission" date="2025-08" db="UniProtKB">
        <authorList>
            <consortium name="Ensembl"/>
        </authorList>
    </citation>
    <scope>IDENTIFICATION</scope>
</reference>